<evidence type="ECO:0000259" key="1">
    <source>
        <dbReference type="Pfam" id="PF13304"/>
    </source>
</evidence>
<dbReference type="RefSeq" id="WP_122952124.1">
    <property type="nucleotide sequence ID" value="NZ_CP024634.1"/>
</dbReference>
<reference evidence="2 3" key="1">
    <citation type="submission" date="2017-11" db="EMBL/GenBank/DDBJ databases">
        <title>Genome sequence of the bacterial symbiont EPR9N from a vent mussel Bathymodiolus thermophilus.</title>
        <authorList>
            <person name="Won Y.-J."/>
        </authorList>
    </citation>
    <scope>NUCLEOTIDE SEQUENCE [LARGE SCALE GENOMIC DNA]</scope>
    <source>
        <strain evidence="2 3">EPR9N</strain>
    </source>
</reference>
<dbReference type="InterPro" id="IPR014555">
    <property type="entry name" value="RecF-like"/>
</dbReference>
<name>A0A3G3IPH0_9GAMM</name>
<dbReference type="GO" id="GO:0000731">
    <property type="term" value="P:DNA synthesis involved in DNA repair"/>
    <property type="evidence" value="ECO:0007669"/>
    <property type="project" value="TreeGrafter"/>
</dbReference>
<dbReference type="InterPro" id="IPR003959">
    <property type="entry name" value="ATPase_AAA_core"/>
</dbReference>
<accession>A0A3G3IPH0</accession>
<dbReference type="CDD" id="cd00267">
    <property type="entry name" value="ABC_ATPase"/>
    <property type="match status" value="1"/>
</dbReference>
<dbReference type="AlphaFoldDB" id="A0A3G3IPH0"/>
<protein>
    <recommendedName>
        <fullName evidence="1">ATPase AAA-type core domain-containing protein</fullName>
    </recommendedName>
</protein>
<dbReference type="PIRSF" id="PIRSF029347">
    <property type="entry name" value="RecF"/>
    <property type="match status" value="1"/>
</dbReference>
<dbReference type="Pfam" id="PF13304">
    <property type="entry name" value="AAA_21"/>
    <property type="match status" value="1"/>
</dbReference>
<dbReference type="GO" id="GO:0016887">
    <property type="term" value="F:ATP hydrolysis activity"/>
    <property type="evidence" value="ECO:0007669"/>
    <property type="project" value="InterPro"/>
</dbReference>
<dbReference type="InterPro" id="IPR027417">
    <property type="entry name" value="P-loop_NTPase"/>
</dbReference>
<dbReference type="SUPFAM" id="SSF52540">
    <property type="entry name" value="P-loop containing nucleoside triphosphate hydrolases"/>
    <property type="match status" value="1"/>
</dbReference>
<feature type="domain" description="ATPase AAA-type core" evidence="1">
    <location>
        <begin position="25"/>
        <end position="310"/>
    </location>
</feature>
<dbReference type="Gene3D" id="3.40.50.300">
    <property type="entry name" value="P-loop containing nucleotide triphosphate hydrolases"/>
    <property type="match status" value="1"/>
</dbReference>
<sequence length="363" mass="41652">MGNLSNIKITGFKSIKELDLEMKPINVLIGANGAGKSNFISIFRLLENINTQRLQTYIKQNGGSERFLHFGNQITDEITIDLELRDNGYRISLIKDNEKDTLFIWHDEGYWNGSEKYTQPYRVISQNALESDIKNNRQPIVEYSREYLKQCKLYHFHDTSSTAKFKSFQNIGENKFLDSFASNLAPFLYSLKNNFSQDYKNIVQAVQTVAPYFQDFDFNIQDENVLLRWQHKNDLSNLGFSAQTLSDGTARFICMATLFLQPKGLRPSTIVLDEPEIGLHPTAIAVLSEIIQAIANDGAQVIISTQSVELANYFEPDDFIVVNYENGESKLKRLEEKYFKDWIETYQVGEAWSEGLLGGEPKW</sequence>
<dbReference type="GO" id="GO:0006302">
    <property type="term" value="P:double-strand break repair"/>
    <property type="evidence" value="ECO:0007669"/>
    <property type="project" value="TreeGrafter"/>
</dbReference>
<dbReference type="GO" id="GO:0005524">
    <property type="term" value="F:ATP binding"/>
    <property type="evidence" value="ECO:0007669"/>
    <property type="project" value="InterPro"/>
</dbReference>
<evidence type="ECO:0000313" key="2">
    <source>
        <dbReference type="EMBL" id="AYQ57717.1"/>
    </source>
</evidence>
<dbReference type="PANTHER" id="PTHR32182">
    <property type="entry name" value="DNA REPLICATION AND REPAIR PROTEIN RECF"/>
    <property type="match status" value="1"/>
</dbReference>
<gene>
    <name evidence="2" type="ORF">MS2017_2062</name>
</gene>
<proteinExistence type="predicted"/>
<evidence type="ECO:0000313" key="3">
    <source>
        <dbReference type="Proteomes" id="UP000278334"/>
    </source>
</evidence>
<dbReference type="EMBL" id="CP024634">
    <property type="protein sequence ID" value="AYQ57717.1"/>
    <property type="molecule type" value="Genomic_DNA"/>
</dbReference>
<organism evidence="2 3">
    <name type="scientific">Bathymodiolus thermophilus thioautotrophic gill symbiont</name>
    <dbReference type="NCBI Taxonomy" id="2360"/>
    <lineage>
        <taxon>Bacteria</taxon>
        <taxon>Pseudomonadati</taxon>
        <taxon>Pseudomonadota</taxon>
        <taxon>Gammaproteobacteria</taxon>
        <taxon>sulfur-oxidizing symbionts</taxon>
    </lineage>
</organism>
<dbReference type="Proteomes" id="UP000278334">
    <property type="component" value="Chromosome"/>
</dbReference>
<dbReference type="PANTHER" id="PTHR32182:SF22">
    <property type="entry name" value="ATP-DEPENDENT ENDONUCLEASE, OLD FAMILY-RELATED"/>
    <property type="match status" value="1"/>
</dbReference>
<dbReference type="KEGG" id="bthg:MS2017_2062"/>